<dbReference type="Proteomes" id="UP000251341">
    <property type="component" value="Unassembled WGS sequence"/>
</dbReference>
<gene>
    <name evidence="4" type="ORF">B9Z44_14080</name>
</gene>
<keyword evidence="5" id="KW-1185">Reference proteome</keyword>
<dbReference type="InterPro" id="IPR000182">
    <property type="entry name" value="GNAT_dom"/>
</dbReference>
<dbReference type="EMBL" id="NESP01000001">
    <property type="protein sequence ID" value="PUE60598.1"/>
    <property type="molecule type" value="Genomic_DNA"/>
</dbReference>
<dbReference type="Gene3D" id="3.40.630.30">
    <property type="match status" value="1"/>
</dbReference>
<comment type="caution">
    <text evidence="4">The sequence shown here is derived from an EMBL/GenBank/DDBJ whole genome shotgun (WGS) entry which is preliminary data.</text>
</comment>
<accession>A0A315EUQ7</accession>
<evidence type="ECO:0000256" key="2">
    <source>
        <dbReference type="ARBA" id="ARBA00023315"/>
    </source>
</evidence>
<dbReference type="InterPro" id="IPR016181">
    <property type="entry name" value="Acyl_CoA_acyltransferase"/>
</dbReference>
<sequence>MLHARYDTRLGCDVMTMTYIEIGEWPLMQTAAQAVRTAVFVQEQGIAPEDEWDADDATALHAVLLDGNGQPLGNARLLQPCANTAKVGRMAVLREMRGKGYGARLLQALLLEARRRGNQEVRLNAQRTAERFYAAHGFAVVGTPFDEVGIPHVEMRLSLV</sequence>
<name>A0A315EUQ7_9BURK</name>
<dbReference type="PROSITE" id="PS51186">
    <property type="entry name" value="GNAT"/>
    <property type="match status" value="1"/>
</dbReference>
<dbReference type="GO" id="GO:0016747">
    <property type="term" value="F:acyltransferase activity, transferring groups other than amino-acyl groups"/>
    <property type="evidence" value="ECO:0007669"/>
    <property type="project" value="InterPro"/>
</dbReference>
<reference evidence="4 5" key="1">
    <citation type="submission" date="2017-04" db="EMBL/GenBank/DDBJ databases">
        <title>Unexpected and diverse lifestyles within the genus Limnohabitans.</title>
        <authorList>
            <person name="Kasalicky V."/>
            <person name="Mehrshad M."/>
            <person name="Andrei S.-A."/>
            <person name="Salcher M."/>
            <person name="Kratochvilova H."/>
            <person name="Simek K."/>
            <person name="Ghai R."/>
        </authorList>
    </citation>
    <scope>NUCLEOTIDE SEQUENCE [LARGE SCALE GENOMIC DNA]</scope>
    <source>
        <strain evidence="4 5">MWH-C5</strain>
    </source>
</reference>
<dbReference type="AlphaFoldDB" id="A0A315EUQ7"/>
<evidence type="ECO:0000256" key="1">
    <source>
        <dbReference type="ARBA" id="ARBA00022679"/>
    </source>
</evidence>
<keyword evidence="1" id="KW-0808">Transferase</keyword>
<dbReference type="RefSeq" id="WP_108358633.1">
    <property type="nucleotide sequence ID" value="NZ_NESP01000001.1"/>
</dbReference>
<dbReference type="CDD" id="cd04301">
    <property type="entry name" value="NAT_SF"/>
    <property type="match status" value="1"/>
</dbReference>
<evidence type="ECO:0000259" key="3">
    <source>
        <dbReference type="PROSITE" id="PS51186"/>
    </source>
</evidence>
<dbReference type="PANTHER" id="PTHR43877">
    <property type="entry name" value="AMINOALKYLPHOSPHONATE N-ACETYLTRANSFERASE-RELATED-RELATED"/>
    <property type="match status" value="1"/>
</dbReference>
<protein>
    <recommendedName>
        <fullName evidence="3">N-acetyltransferase domain-containing protein</fullName>
    </recommendedName>
</protein>
<feature type="domain" description="N-acetyltransferase" evidence="3">
    <location>
        <begin position="17"/>
        <end position="160"/>
    </location>
</feature>
<proteinExistence type="predicted"/>
<evidence type="ECO:0000313" key="5">
    <source>
        <dbReference type="Proteomes" id="UP000251341"/>
    </source>
</evidence>
<evidence type="ECO:0000313" key="4">
    <source>
        <dbReference type="EMBL" id="PUE60598.1"/>
    </source>
</evidence>
<dbReference type="Pfam" id="PF13673">
    <property type="entry name" value="Acetyltransf_10"/>
    <property type="match status" value="1"/>
</dbReference>
<organism evidence="4 5">
    <name type="scientific">Limnohabitans curvus</name>
    <dbReference type="NCBI Taxonomy" id="323423"/>
    <lineage>
        <taxon>Bacteria</taxon>
        <taxon>Pseudomonadati</taxon>
        <taxon>Pseudomonadota</taxon>
        <taxon>Betaproteobacteria</taxon>
        <taxon>Burkholderiales</taxon>
        <taxon>Comamonadaceae</taxon>
        <taxon>Limnohabitans</taxon>
    </lineage>
</organism>
<dbReference type="SUPFAM" id="SSF55729">
    <property type="entry name" value="Acyl-CoA N-acyltransferases (Nat)"/>
    <property type="match status" value="1"/>
</dbReference>
<keyword evidence="2" id="KW-0012">Acyltransferase</keyword>
<dbReference type="InterPro" id="IPR050832">
    <property type="entry name" value="Bact_Acetyltransf"/>
</dbReference>